<dbReference type="InterPro" id="IPR014043">
    <property type="entry name" value="Acyl_transferase_dom"/>
</dbReference>
<dbReference type="InterPro" id="IPR016035">
    <property type="entry name" value="Acyl_Trfase/lysoPLipase"/>
</dbReference>
<accession>A0A9Q0N0V8</accession>
<dbReference type="PANTHER" id="PTHR45681">
    <property type="entry name" value="POLYKETIDE SYNTHASE 44-RELATED"/>
    <property type="match status" value="1"/>
</dbReference>
<organism evidence="3 4">
    <name type="scientific">Pseudolycoriella hygida</name>
    <dbReference type="NCBI Taxonomy" id="35572"/>
    <lineage>
        <taxon>Eukaryota</taxon>
        <taxon>Metazoa</taxon>
        <taxon>Ecdysozoa</taxon>
        <taxon>Arthropoda</taxon>
        <taxon>Hexapoda</taxon>
        <taxon>Insecta</taxon>
        <taxon>Pterygota</taxon>
        <taxon>Neoptera</taxon>
        <taxon>Endopterygota</taxon>
        <taxon>Diptera</taxon>
        <taxon>Nematocera</taxon>
        <taxon>Sciaroidea</taxon>
        <taxon>Sciaridae</taxon>
        <taxon>Pseudolycoriella</taxon>
    </lineage>
</organism>
<dbReference type="GO" id="GO:0016740">
    <property type="term" value="F:transferase activity"/>
    <property type="evidence" value="ECO:0007669"/>
    <property type="project" value="UniProtKB-KW"/>
</dbReference>
<reference evidence="3" key="1">
    <citation type="submission" date="2022-07" db="EMBL/GenBank/DDBJ databases">
        <authorList>
            <person name="Trinca V."/>
            <person name="Uliana J.V.C."/>
            <person name="Torres T.T."/>
            <person name="Ward R.J."/>
            <person name="Monesi N."/>
        </authorList>
    </citation>
    <scope>NUCLEOTIDE SEQUENCE</scope>
    <source>
        <strain evidence="3">HSMRA1968</strain>
        <tissue evidence="3">Whole embryos</tissue>
    </source>
</reference>
<keyword evidence="1" id="KW-0808">Transferase</keyword>
<dbReference type="EMBL" id="WJQU01000002">
    <property type="protein sequence ID" value="KAJ6641554.1"/>
    <property type="molecule type" value="Genomic_DNA"/>
</dbReference>
<dbReference type="AlphaFoldDB" id="A0A9Q0N0V8"/>
<comment type="caution">
    <text evidence="3">The sequence shown here is derived from an EMBL/GenBank/DDBJ whole genome shotgun (WGS) entry which is preliminary data.</text>
</comment>
<dbReference type="Gene3D" id="3.30.70.3290">
    <property type="match status" value="1"/>
</dbReference>
<gene>
    <name evidence="3" type="primary">PKS1</name>
    <name evidence="3" type="ORF">Bhyg_06493</name>
</gene>
<sequence length="461" mass="51742">MPSDASGLALDNVGMFSQHKFVDVDTIGFENVKDKNDVRLLLLSAPSASLLSLKIENYSKNPSILPNAKETHEHCNKYRHAVLYSTVENLSDALSKNPSKLLVNIEAPPKICFLITCQATQYTGMGREVYGWNPVFRRHFDACNAIIEEDFGLSVKSLLDSEDGAWVNDPLQALPYILCLEYALSKLWESWGITPDFVLGMSFGEYGAAVISGIISLRDAVKLIMTRTKLVTDNIKEEAFGVVEMNSTEFSQIMKELRAEEGMEDAWLEIACVNSPLQTCVVGPRCYLHKFVDLCKEKGFKVMTLDPYHPYHSRLTAPVIPKFEETTSQVEYKKTSNGTFISTVNNGKVMKTLDKNYFLDHLQGPALFADAIKTVLKDEGVTHFLEVGSHPINIQMVKDIIDKKYPEMGTDFQFYSSLQRKSSDRLMLLNTLGKLYTAGFNIKWENVNDNVNNINIADLGV</sequence>
<keyword evidence="4" id="KW-1185">Reference proteome</keyword>
<dbReference type="OrthoDB" id="6769069at2759"/>
<dbReference type="InterPro" id="IPR050444">
    <property type="entry name" value="Polyketide_Synthase"/>
</dbReference>
<dbReference type="Proteomes" id="UP001151699">
    <property type="component" value="Chromosome B"/>
</dbReference>
<dbReference type="Pfam" id="PF00698">
    <property type="entry name" value="Acyl_transf_1"/>
    <property type="match status" value="1"/>
</dbReference>
<evidence type="ECO:0000256" key="1">
    <source>
        <dbReference type="ARBA" id="ARBA00022679"/>
    </source>
</evidence>
<dbReference type="Gene3D" id="3.30.70.250">
    <property type="entry name" value="Malonyl-CoA ACP transacylase, ACP-binding"/>
    <property type="match status" value="1"/>
</dbReference>
<evidence type="ECO:0000259" key="2">
    <source>
        <dbReference type="SMART" id="SM00827"/>
    </source>
</evidence>
<dbReference type="InterPro" id="IPR001227">
    <property type="entry name" value="Ac_transferase_dom_sf"/>
</dbReference>
<protein>
    <submittedName>
        <fullName evidence="3">Non-reducing polyketide synthase 1</fullName>
    </submittedName>
</protein>
<evidence type="ECO:0000313" key="3">
    <source>
        <dbReference type="EMBL" id="KAJ6641554.1"/>
    </source>
</evidence>
<proteinExistence type="predicted"/>
<dbReference type="SMART" id="SM00827">
    <property type="entry name" value="PKS_AT"/>
    <property type="match status" value="1"/>
</dbReference>
<dbReference type="Gene3D" id="3.40.366.10">
    <property type="entry name" value="Malonyl-Coenzyme A Acyl Carrier Protein, domain 2"/>
    <property type="match status" value="1"/>
</dbReference>
<dbReference type="PANTHER" id="PTHR45681:SF6">
    <property type="entry name" value="POLYKETIDE SYNTHASE 37"/>
    <property type="match status" value="1"/>
</dbReference>
<dbReference type="SUPFAM" id="SSF52151">
    <property type="entry name" value="FabD/lysophospholipase-like"/>
    <property type="match status" value="1"/>
</dbReference>
<name>A0A9Q0N0V8_9DIPT</name>
<feature type="domain" description="Malonyl-CoA:ACP transacylase (MAT)" evidence="2">
    <location>
        <begin position="114"/>
        <end position="422"/>
    </location>
</feature>
<evidence type="ECO:0000313" key="4">
    <source>
        <dbReference type="Proteomes" id="UP001151699"/>
    </source>
</evidence>